<keyword evidence="3" id="KW-1185">Reference proteome</keyword>
<evidence type="ECO:0000313" key="2">
    <source>
        <dbReference type="EMBL" id="GEO40181.1"/>
    </source>
</evidence>
<evidence type="ECO:0000313" key="3">
    <source>
        <dbReference type="Proteomes" id="UP000321523"/>
    </source>
</evidence>
<sequence length="73" mass="7963">MGLERQDGQRRPIGLRHLGGSADHDPVALVQAVEITQRNHGTARIIGQICEVSEQFHTGHPLAARTSISSKKQ</sequence>
<comment type="caution">
    <text evidence="2">The sequence shown here is derived from an EMBL/GenBank/DDBJ whole genome shotgun (WGS) entry which is preliminary data.</text>
</comment>
<protein>
    <submittedName>
        <fullName evidence="2">Uncharacterized protein</fullName>
    </submittedName>
</protein>
<reference evidence="2 3" key="1">
    <citation type="submission" date="2019-07" db="EMBL/GenBank/DDBJ databases">
        <title>Whole genome shotgun sequence of Skermanella aerolata NBRC 106429.</title>
        <authorList>
            <person name="Hosoyama A."/>
            <person name="Uohara A."/>
            <person name="Ohji S."/>
            <person name="Ichikawa N."/>
        </authorList>
    </citation>
    <scope>NUCLEOTIDE SEQUENCE [LARGE SCALE GENOMIC DNA]</scope>
    <source>
        <strain evidence="2 3">NBRC 106429</strain>
    </source>
</reference>
<name>A0A512DUN8_9PROT</name>
<organism evidence="2 3">
    <name type="scientific">Skermanella aerolata</name>
    <dbReference type="NCBI Taxonomy" id="393310"/>
    <lineage>
        <taxon>Bacteria</taxon>
        <taxon>Pseudomonadati</taxon>
        <taxon>Pseudomonadota</taxon>
        <taxon>Alphaproteobacteria</taxon>
        <taxon>Rhodospirillales</taxon>
        <taxon>Azospirillaceae</taxon>
        <taxon>Skermanella</taxon>
    </lineage>
</organism>
<proteinExistence type="predicted"/>
<feature type="region of interest" description="Disordered" evidence="1">
    <location>
        <begin position="1"/>
        <end position="21"/>
    </location>
</feature>
<feature type="compositionally biased region" description="Basic and acidic residues" evidence="1">
    <location>
        <begin position="1"/>
        <end position="10"/>
    </location>
</feature>
<accession>A0A512DUN8</accession>
<gene>
    <name evidence="2" type="ORF">SAE02_43290</name>
</gene>
<evidence type="ECO:0000256" key="1">
    <source>
        <dbReference type="SAM" id="MobiDB-lite"/>
    </source>
</evidence>
<dbReference type="EMBL" id="BJYZ01000020">
    <property type="protein sequence ID" value="GEO40181.1"/>
    <property type="molecule type" value="Genomic_DNA"/>
</dbReference>
<dbReference type="AlphaFoldDB" id="A0A512DUN8"/>
<dbReference type="Proteomes" id="UP000321523">
    <property type="component" value="Unassembled WGS sequence"/>
</dbReference>